<keyword evidence="1" id="KW-0732">Signal</keyword>
<evidence type="ECO:0000256" key="1">
    <source>
        <dbReference type="SAM" id="SignalP"/>
    </source>
</evidence>
<feature type="chain" id="PRO_5041928859" evidence="1">
    <location>
        <begin position="26"/>
        <end position="136"/>
    </location>
</feature>
<name>A0AAE1NE74_9EUCA</name>
<proteinExistence type="predicted"/>
<dbReference type="AlphaFoldDB" id="A0AAE1NE74"/>
<evidence type="ECO:0000313" key="3">
    <source>
        <dbReference type="Proteomes" id="UP001292094"/>
    </source>
</evidence>
<feature type="signal peptide" evidence="1">
    <location>
        <begin position="1"/>
        <end position="25"/>
    </location>
</feature>
<accession>A0AAE1NE74</accession>
<gene>
    <name evidence="2" type="ORF">Pmani_039210</name>
</gene>
<protein>
    <submittedName>
        <fullName evidence="2">Uncharacterized protein</fullName>
    </submittedName>
</protein>
<dbReference type="EMBL" id="JAWZYT010006683">
    <property type="protein sequence ID" value="KAK4287726.1"/>
    <property type="molecule type" value="Genomic_DNA"/>
</dbReference>
<comment type="caution">
    <text evidence="2">The sequence shown here is derived from an EMBL/GenBank/DDBJ whole genome shotgun (WGS) entry which is preliminary data.</text>
</comment>
<reference evidence="2" key="1">
    <citation type="submission" date="2023-11" db="EMBL/GenBank/DDBJ databases">
        <title>Genome assemblies of two species of porcelain crab, Petrolisthes cinctipes and Petrolisthes manimaculis (Anomura: Porcellanidae).</title>
        <authorList>
            <person name="Angst P."/>
        </authorList>
    </citation>
    <scope>NUCLEOTIDE SEQUENCE</scope>
    <source>
        <strain evidence="2">PB745_02</strain>
        <tissue evidence="2">Gill</tissue>
    </source>
</reference>
<keyword evidence="3" id="KW-1185">Reference proteome</keyword>
<evidence type="ECO:0000313" key="2">
    <source>
        <dbReference type="EMBL" id="KAK4287726.1"/>
    </source>
</evidence>
<organism evidence="2 3">
    <name type="scientific">Petrolisthes manimaculis</name>
    <dbReference type="NCBI Taxonomy" id="1843537"/>
    <lineage>
        <taxon>Eukaryota</taxon>
        <taxon>Metazoa</taxon>
        <taxon>Ecdysozoa</taxon>
        <taxon>Arthropoda</taxon>
        <taxon>Crustacea</taxon>
        <taxon>Multicrustacea</taxon>
        <taxon>Malacostraca</taxon>
        <taxon>Eumalacostraca</taxon>
        <taxon>Eucarida</taxon>
        <taxon>Decapoda</taxon>
        <taxon>Pleocyemata</taxon>
        <taxon>Anomura</taxon>
        <taxon>Galatheoidea</taxon>
        <taxon>Porcellanidae</taxon>
        <taxon>Petrolisthes</taxon>
    </lineage>
</organism>
<sequence>MSRRLSVPIHFFPLLSLSLPPCVPCFSAPVSPEHRVSRVSLSLSLRSIVCPVFLCPCLSHRVSRVSLPLSLPPCGTTTYQSYHHHHHHSPNTPTTTSYQSYHHHHYHYHSSNTPTTIHSPLTMATHLPQAGSTLQA</sequence>
<dbReference type="Proteomes" id="UP001292094">
    <property type="component" value="Unassembled WGS sequence"/>
</dbReference>